<feature type="non-terminal residue" evidence="3">
    <location>
        <position position="1"/>
    </location>
</feature>
<keyword evidence="2" id="KW-1185">Reference proteome</keyword>
<accession>A0A6J1W053</accession>
<gene>
    <name evidence="3" type="primary">LOC113430516</name>
</gene>
<sequence length="322" mass="36132">HRYAREKMPYYAYHCKPIGPPLPMFVKKRLPRYGSQFVPLYGSKLISSRNIPLYRRGIWVTPYSVAHVAGYQPRTIPVDFDACLTKFSKLRMTGNLVRSDVEDYPYQIQSTAGYDGTTKGPHGPIHKGSLPCVVPERVPRMTKGPVLYSSRDLHPGLTQVPRVSRRPTFYASEEPLLCSSKEELSQRTKKLNTQYPSKVPQGNRGRDSDLPQVDDPLQPEAKISSQPRATKGSRVIATKVPRANFLTLSHSFIKRGARSFLTKTSQNHFYRGSRASLVKPSRTSLVKGSQPSLAHTAPKNLSKTVKISSTGKKYSSSVNWPF</sequence>
<evidence type="ECO:0000313" key="2">
    <source>
        <dbReference type="Proteomes" id="UP000504612"/>
    </source>
</evidence>
<dbReference type="Proteomes" id="UP000504612">
    <property type="component" value="Unplaced"/>
</dbReference>
<dbReference type="AlphaFoldDB" id="A0A6J1W053"/>
<organism evidence="2 3">
    <name type="scientific">Notechis scutatus</name>
    <name type="common">mainland tiger snake</name>
    <dbReference type="NCBI Taxonomy" id="8663"/>
    <lineage>
        <taxon>Eukaryota</taxon>
        <taxon>Metazoa</taxon>
        <taxon>Chordata</taxon>
        <taxon>Craniata</taxon>
        <taxon>Vertebrata</taxon>
        <taxon>Euteleostomi</taxon>
        <taxon>Lepidosauria</taxon>
        <taxon>Squamata</taxon>
        <taxon>Bifurcata</taxon>
        <taxon>Unidentata</taxon>
        <taxon>Episquamata</taxon>
        <taxon>Toxicofera</taxon>
        <taxon>Serpentes</taxon>
        <taxon>Colubroidea</taxon>
        <taxon>Elapidae</taxon>
        <taxon>Hydrophiinae</taxon>
        <taxon>Notechis</taxon>
    </lineage>
</organism>
<dbReference type="RefSeq" id="XP_026548742.1">
    <property type="nucleotide sequence ID" value="XM_026692957.1"/>
</dbReference>
<evidence type="ECO:0000256" key="1">
    <source>
        <dbReference type="SAM" id="MobiDB-lite"/>
    </source>
</evidence>
<proteinExistence type="predicted"/>
<dbReference type="KEGG" id="nss:113430516"/>
<name>A0A6J1W053_9SAUR</name>
<evidence type="ECO:0000313" key="3">
    <source>
        <dbReference type="RefSeq" id="XP_026548742.1"/>
    </source>
</evidence>
<dbReference type="GeneID" id="113430516"/>
<protein>
    <submittedName>
        <fullName evidence="3">Uncharacterized protein LOC113430516</fullName>
    </submittedName>
</protein>
<reference evidence="3" key="1">
    <citation type="submission" date="2025-08" db="UniProtKB">
        <authorList>
            <consortium name="RefSeq"/>
        </authorList>
    </citation>
    <scope>IDENTIFICATION</scope>
</reference>
<feature type="region of interest" description="Disordered" evidence="1">
    <location>
        <begin position="181"/>
        <end position="232"/>
    </location>
</feature>